<name>A0A3Q7HKD3_SOLLC</name>
<dbReference type="PaxDb" id="4081-Solyc08g029020.1.1"/>
<organism evidence="2">
    <name type="scientific">Solanum lycopersicum</name>
    <name type="common">Tomato</name>
    <name type="synonym">Lycopersicon esculentum</name>
    <dbReference type="NCBI Taxonomy" id="4081"/>
    <lineage>
        <taxon>Eukaryota</taxon>
        <taxon>Viridiplantae</taxon>
        <taxon>Streptophyta</taxon>
        <taxon>Embryophyta</taxon>
        <taxon>Tracheophyta</taxon>
        <taxon>Spermatophyta</taxon>
        <taxon>Magnoliopsida</taxon>
        <taxon>eudicotyledons</taxon>
        <taxon>Gunneridae</taxon>
        <taxon>Pentapetalae</taxon>
        <taxon>asterids</taxon>
        <taxon>lamiids</taxon>
        <taxon>Solanales</taxon>
        <taxon>Solanaceae</taxon>
        <taxon>Solanoideae</taxon>
        <taxon>Solaneae</taxon>
        <taxon>Solanum</taxon>
        <taxon>Solanum subgen. Lycopersicon</taxon>
    </lineage>
</organism>
<reference evidence="2" key="2">
    <citation type="submission" date="2019-01" db="UniProtKB">
        <authorList>
            <consortium name="EnsemblPlants"/>
        </authorList>
    </citation>
    <scope>IDENTIFICATION</scope>
    <source>
        <strain evidence="2">cv. Heinz 1706</strain>
    </source>
</reference>
<feature type="region of interest" description="Disordered" evidence="1">
    <location>
        <begin position="101"/>
        <end position="123"/>
    </location>
</feature>
<dbReference type="InParanoid" id="A0A3Q7HKD3"/>
<keyword evidence="3" id="KW-1185">Reference proteome</keyword>
<dbReference type="AlphaFoldDB" id="A0A3Q7HKD3"/>
<accession>A0A3Q7HKD3</accession>
<sequence>MSTRAALLSKKPFLTLEDALPRLESEETHLDLMRPVDNFIFAASNRIGAKFCRNCRQTCHALHDCPIIECNKCKNNGYLTRNCPQISRNSKKEDHLIENCPTRPHNKNQSRLNKSSNPVLAVTNNSGNSSIDLQALFSQSLSLSSNNPPALVTPLGNSS</sequence>
<protein>
    <recommendedName>
        <fullName evidence="4">CCHC-type domain-containing protein</fullName>
    </recommendedName>
</protein>
<dbReference type="Proteomes" id="UP000004994">
    <property type="component" value="Chromosome 8"/>
</dbReference>
<evidence type="ECO:0000313" key="3">
    <source>
        <dbReference type="Proteomes" id="UP000004994"/>
    </source>
</evidence>
<dbReference type="Gramene" id="Solyc08g029020.1.1">
    <property type="protein sequence ID" value="Solyc08g029020.1.1.1"/>
    <property type="gene ID" value="Solyc08g029020.1"/>
</dbReference>
<evidence type="ECO:0008006" key="4">
    <source>
        <dbReference type="Google" id="ProtNLM"/>
    </source>
</evidence>
<evidence type="ECO:0000256" key="1">
    <source>
        <dbReference type="SAM" id="MobiDB-lite"/>
    </source>
</evidence>
<proteinExistence type="predicted"/>
<dbReference type="EnsemblPlants" id="Solyc08g029020.1.1">
    <property type="protein sequence ID" value="Solyc08g029020.1.1.1"/>
    <property type="gene ID" value="Solyc08g029020.1"/>
</dbReference>
<feature type="compositionally biased region" description="Polar residues" evidence="1">
    <location>
        <begin position="107"/>
        <end position="123"/>
    </location>
</feature>
<evidence type="ECO:0000313" key="2">
    <source>
        <dbReference type="EnsemblPlants" id="Solyc08g029020.1.1.1"/>
    </source>
</evidence>
<reference evidence="2" key="1">
    <citation type="journal article" date="2012" name="Nature">
        <title>The tomato genome sequence provides insights into fleshy fruit evolution.</title>
        <authorList>
            <consortium name="Tomato Genome Consortium"/>
        </authorList>
    </citation>
    <scope>NUCLEOTIDE SEQUENCE [LARGE SCALE GENOMIC DNA]</scope>
    <source>
        <strain evidence="2">cv. Heinz 1706</strain>
    </source>
</reference>